<proteinExistence type="inferred from homology"/>
<evidence type="ECO:0000256" key="4">
    <source>
        <dbReference type="ARBA" id="ARBA00022692"/>
    </source>
</evidence>
<keyword evidence="6 8" id="KW-0472">Membrane</keyword>
<keyword evidence="11" id="KW-1185">Reference proteome</keyword>
<dbReference type="EMBL" id="BSPC01000026">
    <property type="protein sequence ID" value="GLS19927.1"/>
    <property type="molecule type" value="Genomic_DNA"/>
</dbReference>
<name>A0ABQ6CJX4_9HYPH</name>
<dbReference type="InterPro" id="IPR017475">
    <property type="entry name" value="EPS_sugar_tfrase"/>
</dbReference>
<keyword evidence="7" id="KW-0270">Exopolysaccharide synthesis</keyword>
<evidence type="ECO:0000256" key="1">
    <source>
        <dbReference type="ARBA" id="ARBA00004141"/>
    </source>
</evidence>
<feature type="transmembrane region" description="Helical" evidence="8">
    <location>
        <begin position="229"/>
        <end position="252"/>
    </location>
</feature>
<feature type="domain" description="Bacterial sugar transferase" evidence="9">
    <location>
        <begin position="224"/>
        <end position="406"/>
    </location>
</feature>
<dbReference type="Proteomes" id="UP001156882">
    <property type="component" value="Unassembled WGS sequence"/>
</dbReference>
<evidence type="ECO:0000259" key="9">
    <source>
        <dbReference type="Pfam" id="PF02397"/>
    </source>
</evidence>
<evidence type="ECO:0000256" key="6">
    <source>
        <dbReference type="ARBA" id="ARBA00023136"/>
    </source>
</evidence>
<accession>A0ABQ6CJX4</accession>
<evidence type="ECO:0000256" key="8">
    <source>
        <dbReference type="SAM" id="Phobius"/>
    </source>
</evidence>
<dbReference type="PANTHER" id="PTHR30576:SF21">
    <property type="entry name" value="UDP-GLUCOSE:UNDECAPRENYL-PHOSPHATE GLUCOSE-1-PHOSPHATE TRANSFERASE"/>
    <property type="match status" value="1"/>
</dbReference>
<dbReference type="InterPro" id="IPR003362">
    <property type="entry name" value="Bact_transf"/>
</dbReference>
<sequence>MAVLFLIVRRSYEFQNLISLRSQFSTYLQAWMLGFLVVMIEAFMTQTSADYSRGGMLFAFVPGLALACGARFAIFDALRQRLRRHEIVVSSAFLILLGERRDADTMVSRMRSRGIMVSGLYSIPASSLTGSEEMREGVLAKAVQNARLAVSASRCDVIYVMAPWQMENALTRLQSLLRRVPVPVTLLPDTFGFDAHNARPVDLAGLSGLEIQRAPLTWSERAAKRAVDIAIAGIALPLLAPFLGMVALGVLVTSGRPILFRQHRRGFAGRTFEILKFRTMRVMENGAVVRQAERHDPRVTKFGAFLRKHSLDELPQIWNVLAGDMSLIGPRPHAQAHDDQYDPLIETYAMRHHVKPGITGWAQINGHRGETPTVQHMEARVAHDLWYIDHFSLRLDLYIVAKTALLAFHDRAAY</sequence>
<dbReference type="NCBIfam" id="TIGR03025">
    <property type="entry name" value="EPS_sugtrans"/>
    <property type="match status" value="1"/>
</dbReference>
<gene>
    <name evidence="10" type="ORF">GCM10007874_29440</name>
</gene>
<evidence type="ECO:0000256" key="5">
    <source>
        <dbReference type="ARBA" id="ARBA00022989"/>
    </source>
</evidence>
<keyword evidence="4 8" id="KW-0812">Transmembrane</keyword>
<evidence type="ECO:0000256" key="2">
    <source>
        <dbReference type="ARBA" id="ARBA00006464"/>
    </source>
</evidence>
<dbReference type="Pfam" id="PF13727">
    <property type="entry name" value="CoA_binding_3"/>
    <property type="match status" value="1"/>
</dbReference>
<feature type="transmembrane region" description="Helical" evidence="8">
    <location>
        <begin position="24"/>
        <end position="44"/>
    </location>
</feature>
<keyword evidence="5 8" id="KW-1133">Transmembrane helix</keyword>
<dbReference type="Pfam" id="PF02397">
    <property type="entry name" value="Bac_transf"/>
    <property type="match status" value="1"/>
</dbReference>
<keyword evidence="3" id="KW-0808">Transferase</keyword>
<evidence type="ECO:0000313" key="11">
    <source>
        <dbReference type="Proteomes" id="UP001156882"/>
    </source>
</evidence>
<evidence type="ECO:0000256" key="7">
    <source>
        <dbReference type="ARBA" id="ARBA00023169"/>
    </source>
</evidence>
<comment type="caution">
    <text evidence="10">The sequence shown here is derived from an EMBL/GenBank/DDBJ whole genome shotgun (WGS) entry which is preliminary data.</text>
</comment>
<evidence type="ECO:0000256" key="3">
    <source>
        <dbReference type="ARBA" id="ARBA00022679"/>
    </source>
</evidence>
<evidence type="ECO:0000313" key="10">
    <source>
        <dbReference type="EMBL" id="GLS19927.1"/>
    </source>
</evidence>
<reference evidence="11" key="1">
    <citation type="journal article" date="2019" name="Int. J. Syst. Evol. Microbiol.">
        <title>The Global Catalogue of Microorganisms (GCM) 10K type strain sequencing project: providing services to taxonomists for standard genome sequencing and annotation.</title>
        <authorList>
            <consortium name="The Broad Institute Genomics Platform"/>
            <consortium name="The Broad Institute Genome Sequencing Center for Infectious Disease"/>
            <person name="Wu L."/>
            <person name="Ma J."/>
        </authorList>
    </citation>
    <scope>NUCLEOTIDE SEQUENCE [LARGE SCALE GENOMIC DNA]</scope>
    <source>
        <strain evidence="11">NBRC 101365</strain>
    </source>
</reference>
<feature type="transmembrane region" description="Helical" evidence="8">
    <location>
        <begin position="56"/>
        <end position="74"/>
    </location>
</feature>
<comment type="subcellular location">
    <subcellularLocation>
        <location evidence="1">Membrane</location>
        <topology evidence="1">Multi-pass membrane protein</topology>
    </subcellularLocation>
</comment>
<organism evidence="10 11">
    <name type="scientific">Labrys miyagiensis</name>
    <dbReference type="NCBI Taxonomy" id="346912"/>
    <lineage>
        <taxon>Bacteria</taxon>
        <taxon>Pseudomonadati</taxon>
        <taxon>Pseudomonadota</taxon>
        <taxon>Alphaproteobacteria</taxon>
        <taxon>Hyphomicrobiales</taxon>
        <taxon>Xanthobacteraceae</taxon>
        <taxon>Labrys</taxon>
    </lineage>
</organism>
<protein>
    <submittedName>
        <fullName evidence="10">Undecaprenyl-phosphate glucose phosphotransferase</fullName>
    </submittedName>
</protein>
<dbReference type="PANTHER" id="PTHR30576">
    <property type="entry name" value="COLANIC BIOSYNTHESIS UDP-GLUCOSE LIPID CARRIER TRANSFERASE"/>
    <property type="match status" value="1"/>
</dbReference>
<comment type="similarity">
    <text evidence="2">Belongs to the bacterial sugar transferase family.</text>
</comment>